<dbReference type="KEGG" id="vg:55616165"/>
<organism evidence="1 2">
    <name type="scientific">Vibrio phage VAP7</name>
    <dbReference type="NCBI Taxonomy" id="2584487"/>
    <lineage>
        <taxon>Viruses</taxon>
        <taxon>Duplodnaviria</taxon>
        <taxon>Heunggongvirae</taxon>
        <taxon>Uroviricota</taxon>
        <taxon>Caudoviricetes</taxon>
        <taxon>Pantevenvirales</taxon>
        <taxon>Ackermannviridae</taxon>
        <taxon>Vapseptimavirus</taxon>
        <taxon>Vapseptimavirus VAP7</taxon>
    </lineage>
</organism>
<dbReference type="GeneID" id="55616165"/>
<dbReference type="Gene3D" id="3.30.2000.40">
    <property type="entry name" value="Myoviridae tail sheath stabiliser"/>
    <property type="match status" value="1"/>
</dbReference>
<evidence type="ECO:0000313" key="2">
    <source>
        <dbReference type="Proteomes" id="UP000318470"/>
    </source>
</evidence>
<proteinExistence type="predicted"/>
<dbReference type="Pfam" id="PF16724">
    <property type="entry name" value="T4-gp15_tss"/>
    <property type="match status" value="1"/>
</dbReference>
<dbReference type="EMBL" id="MK795384">
    <property type="protein sequence ID" value="QDB73328.1"/>
    <property type="molecule type" value="Genomic_DNA"/>
</dbReference>
<evidence type="ECO:0000313" key="1">
    <source>
        <dbReference type="EMBL" id="QDB73328.1"/>
    </source>
</evidence>
<name>A0A4Y5TVG6_9CAUD</name>
<reference evidence="1 2" key="1">
    <citation type="submission" date="2019-04" db="EMBL/GenBank/DDBJ databases">
        <authorList>
            <person name="Gao M."/>
            <person name="Bai C."/>
            <person name="Tong Y."/>
            <person name="Xu X."/>
        </authorList>
    </citation>
    <scope>NUCLEOTIDE SEQUENCE [LARGE SCALE GENOMIC DNA]</scope>
    <source>
        <strain evidence="1 2">Vibrio alginolyticus VA1</strain>
    </source>
</reference>
<protein>
    <submittedName>
        <fullName evidence="1">Tail sheath stabilizer</fullName>
    </submittedName>
</protein>
<dbReference type="InterPro" id="IPR038553">
    <property type="entry name" value="T4-gp15_tss_sf"/>
</dbReference>
<sequence length="222" mass="25436">MSLFKKYYYHGSVELYTYVMACLFKDIKLFTEGKLVTLPISYFGGRHNTVEDPSKGRVLPRGTLKFDRISPNDAGQLQKHGLRMSSTISRNAAVPRVNCNFDFTLSFQCKHAIDAYQLVEQVVPAFSPTLDFEIRETDAYRIQQNIKVKLEEYDIDEVYEGDGDELSRTNVMFRFSLAGHLYRRPESMGIIKTIHIHLTLEDNGQVVTDWLKVNQDGSVTHG</sequence>
<dbReference type="RefSeq" id="YP_009845802.1">
    <property type="nucleotide sequence ID" value="NC_048765.1"/>
</dbReference>
<keyword evidence="2" id="KW-1185">Reference proteome</keyword>
<dbReference type="InterPro" id="IPR031997">
    <property type="entry name" value="T4-gp15_tss"/>
</dbReference>
<dbReference type="Proteomes" id="UP000318470">
    <property type="component" value="Segment"/>
</dbReference>
<accession>A0A4Y5TVG6</accession>